<dbReference type="Gene3D" id="1.20.1080.10">
    <property type="entry name" value="Glycerol uptake facilitator protein"/>
    <property type="match status" value="1"/>
</dbReference>
<evidence type="ECO:0000256" key="2">
    <source>
        <dbReference type="ARBA" id="ARBA00006175"/>
    </source>
</evidence>
<dbReference type="HOGENOM" id="CLU_020019_9_3_6"/>
<dbReference type="Pfam" id="PF00230">
    <property type="entry name" value="MIP"/>
    <property type="match status" value="1"/>
</dbReference>
<comment type="similarity">
    <text evidence="2 7">Belongs to the MIP/aquaporin (TC 1.A.8) family.</text>
</comment>
<dbReference type="KEGG" id="pin:Ping_3166"/>
<dbReference type="RefSeq" id="WP_011771408.1">
    <property type="nucleotide sequence ID" value="NC_008709.1"/>
</dbReference>
<dbReference type="InterPro" id="IPR050363">
    <property type="entry name" value="MIP/Aquaporin"/>
</dbReference>
<organism evidence="9 10">
    <name type="scientific">Psychromonas ingrahamii (strain DSM 17664 / CCUG 51855 / 37)</name>
    <dbReference type="NCBI Taxonomy" id="357804"/>
    <lineage>
        <taxon>Bacteria</taxon>
        <taxon>Pseudomonadati</taxon>
        <taxon>Pseudomonadota</taxon>
        <taxon>Gammaproteobacteria</taxon>
        <taxon>Alteromonadales</taxon>
        <taxon>Psychromonadaceae</taxon>
        <taxon>Psychromonas</taxon>
    </lineage>
</organism>
<dbReference type="InterPro" id="IPR000425">
    <property type="entry name" value="MIP"/>
</dbReference>
<protein>
    <submittedName>
        <fullName evidence="9">Glycerol uptake facilitator protein</fullName>
    </submittedName>
</protein>
<evidence type="ECO:0000313" key="9">
    <source>
        <dbReference type="EMBL" id="ABM04854.1"/>
    </source>
</evidence>
<keyword evidence="4 7" id="KW-0812">Transmembrane</keyword>
<sequence length="192" mass="20606">MHRELIGTGLLIFFVVGCIATLVLTGVSFGQWKISIMLDMSGAICCTAGIFGAHINPAATITLAAFLGFEKEKSYLYIAAQLAATFCSAALIYAFSNLFTDDEIAHGFLHNSEAALSTAGIFSTYPLPSFFILGTFSIKFFITAVIIFAILALNNQSNGAPQGVMPSFNRSCSCSYRPFFRPANGFCDKSGE</sequence>
<keyword evidence="6 8" id="KW-0472">Membrane</keyword>
<dbReference type="PANTHER" id="PTHR43829">
    <property type="entry name" value="AQUAPORIN OR AQUAGLYCEROPORIN RELATED"/>
    <property type="match status" value="1"/>
</dbReference>
<dbReference type="PRINTS" id="PR00783">
    <property type="entry name" value="MINTRINSICP"/>
</dbReference>
<dbReference type="PANTHER" id="PTHR43829:SF9">
    <property type="entry name" value="AQUAPORIN-9"/>
    <property type="match status" value="1"/>
</dbReference>
<feature type="transmembrane region" description="Helical" evidence="8">
    <location>
        <begin position="42"/>
        <end position="69"/>
    </location>
</feature>
<feature type="transmembrane region" description="Helical" evidence="8">
    <location>
        <begin position="75"/>
        <end position="95"/>
    </location>
</feature>
<comment type="subcellular location">
    <subcellularLocation>
        <location evidence="1">Membrane</location>
        <topology evidence="1">Multi-pass membrane protein</topology>
    </subcellularLocation>
</comment>
<dbReference type="GO" id="GO:0015254">
    <property type="term" value="F:glycerol channel activity"/>
    <property type="evidence" value="ECO:0007669"/>
    <property type="project" value="TreeGrafter"/>
</dbReference>
<dbReference type="SUPFAM" id="SSF81338">
    <property type="entry name" value="Aquaporin-like"/>
    <property type="match status" value="1"/>
</dbReference>
<evidence type="ECO:0000256" key="1">
    <source>
        <dbReference type="ARBA" id="ARBA00004141"/>
    </source>
</evidence>
<evidence type="ECO:0000256" key="6">
    <source>
        <dbReference type="ARBA" id="ARBA00023136"/>
    </source>
</evidence>
<evidence type="ECO:0000256" key="7">
    <source>
        <dbReference type="RuleBase" id="RU000477"/>
    </source>
</evidence>
<keyword evidence="10" id="KW-1185">Reference proteome</keyword>
<reference evidence="9" key="1">
    <citation type="submission" date="2007-01" db="EMBL/GenBank/DDBJ databases">
        <title>Complete sequence of Psychromonas ingrahamii 37.</title>
        <authorList>
            <consortium name="US DOE Joint Genome Institute"/>
            <person name="Copeland A."/>
            <person name="Lucas S."/>
            <person name="Lapidus A."/>
            <person name="Barry K."/>
            <person name="Detter J.C."/>
            <person name="Glavina del Rio T."/>
            <person name="Hammon N."/>
            <person name="Israni S."/>
            <person name="Dalin E."/>
            <person name="Tice H."/>
            <person name="Pitluck S."/>
            <person name="Thompson L.S."/>
            <person name="Brettin T."/>
            <person name="Bruce D."/>
            <person name="Han C."/>
            <person name="Tapia R."/>
            <person name="Schmutz J."/>
            <person name="Larimer F."/>
            <person name="Land M."/>
            <person name="Hauser L."/>
            <person name="Kyrpides N."/>
            <person name="Ivanova N."/>
            <person name="Staley J."/>
            <person name="Richardson P."/>
        </authorList>
    </citation>
    <scope>NUCLEOTIDE SEQUENCE [LARGE SCALE GENOMIC DNA]</scope>
    <source>
        <strain evidence="9">37</strain>
    </source>
</reference>
<evidence type="ECO:0000256" key="5">
    <source>
        <dbReference type="ARBA" id="ARBA00022989"/>
    </source>
</evidence>
<dbReference type="PROSITE" id="PS51257">
    <property type="entry name" value="PROKAR_LIPOPROTEIN"/>
    <property type="match status" value="1"/>
</dbReference>
<feature type="transmembrane region" description="Helical" evidence="8">
    <location>
        <begin position="131"/>
        <end position="153"/>
    </location>
</feature>
<evidence type="ECO:0000256" key="4">
    <source>
        <dbReference type="ARBA" id="ARBA00022692"/>
    </source>
</evidence>
<feature type="transmembrane region" description="Helical" evidence="8">
    <location>
        <begin position="6"/>
        <end position="30"/>
    </location>
</feature>
<dbReference type="EMBL" id="CP000510">
    <property type="protein sequence ID" value="ABM04854.1"/>
    <property type="molecule type" value="Genomic_DNA"/>
</dbReference>
<dbReference type="AlphaFoldDB" id="A1SZD9"/>
<evidence type="ECO:0000256" key="3">
    <source>
        <dbReference type="ARBA" id="ARBA00022448"/>
    </source>
</evidence>
<dbReference type="Proteomes" id="UP000000639">
    <property type="component" value="Chromosome"/>
</dbReference>
<dbReference type="InterPro" id="IPR023271">
    <property type="entry name" value="Aquaporin-like"/>
</dbReference>
<keyword evidence="3 7" id="KW-0813">Transport</keyword>
<dbReference type="GO" id="GO:0005886">
    <property type="term" value="C:plasma membrane"/>
    <property type="evidence" value="ECO:0007669"/>
    <property type="project" value="TreeGrafter"/>
</dbReference>
<proteinExistence type="inferred from homology"/>
<accession>A1SZD9</accession>
<name>A1SZD9_PSYIN</name>
<gene>
    <name evidence="9" type="ordered locus">Ping_3166</name>
</gene>
<keyword evidence="5 8" id="KW-1133">Transmembrane helix</keyword>
<evidence type="ECO:0000313" key="10">
    <source>
        <dbReference type="Proteomes" id="UP000000639"/>
    </source>
</evidence>
<dbReference type="STRING" id="357804.Ping_3166"/>
<dbReference type="eggNOG" id="COG0580">
    <property type="taxonomic scope" value="Bacteria"/>
</dbReference>
<evidence type="ECO:0000256" key="8">
    <source>
        <dbReference type="SAM" id="Phobius"/>
    </source>
</evidence>